<dbReference type="Pfam" id="PF12796">
    <property type="entry name" value="Ank_2"/>
    <property type="match status" value="1"/>
</dbReference>
<dbReference type="Proteomes" id="UP000472271">
    <property type="component" value="Chromosome 15"/>
</dbReference>
<dbReference type="PROSITE" id="PS50297">
    <property type="entry name" value="ANK_REP_REGION"/>
    <property type="match status" value="4"/>
</dbReference>
<dbReference type="PROSITE" id="PS50088">
    <property type="entry name" value="ANK_REPEAT"/>
    <property type="match status" value="4"/>
</dbReference>
<keyword evidence="6" id="KW-1185">Reference proteome</keyword>
<feature type="repeat" description="ANK" evidence="3">
    <location>
        <begin position="208"/>
        <end position="240"/>
    </location>
</feature>
<feature type="repeat" description="ANK" evidence="3">
    <location>
        <begin position="175"/>
        <end position="207"/>
    </location>
</feature>
<dbReference type="Pfam" id="PF00023">
    <property type="entry name" value="Ank"/>
    <property type="match status" value="2"/>
</dbReference>
<reference evidence="5" key="2">
    <citation type="submission" date="2025-08" db="UniProtKB">
        <authorList>
            <consortium name="Ensembl"/>
        </authorList>
    </citation>
    <scope>IDENTIFICATION</scope>
</reference>
<dbReference type="SMART" id="SM00248">
    <property type="entry name" value="ANK"/>
    <property type="match status" value="5"/>
</dbReference>
<dbReference type="PANTHER" id="PTHR24171:SF8">
    <property type="entry name" value="BRCA1-ASSOCIATED RING DOMAIN PROTEIN 1"/>
    <property type="match status" value="1"/>
</dbReference>
<evidence type="ECO:0000313" key="6">
    <source>
        <dbReference type="Proteomes" id="UP000472271"/>
    </source>
</evidence>
<dbReference type="GO" id="GO:0004842">
    <property type="term" value="F:ubiquitin-protein transferase activity"/>
    <property type="evidence" value="ECO:0007669"/>
    <property type="project" value="TreeGrafter"/>
</dbReference>
<dbReference type="GO" id="GO:0085020">
    <property type="term" value="P:protein K6-linked ubiquitination"/>
    <property type="evidence" value="ECO:0007669"/>
    <property type="project" value="TreeGrafter"/>
</dbReference>
<protein>
    <submittedName>
        <fullName evidence="5">Ankyrin repeat domain 2 (stretch responsive muscle)</fullName>
    </submittedName>
</protein>
<reference evidence="5" key="1">
    <citation type="submission" date="2019-06" db="EMBL/GenBank/DDBJ databases">
        <authorList>
            <consortium name="Wellcome Sanger Institute Data Sharing"/>
        </authorList>
    </citation>
    <scope>NUCLEOTIDE SEQUENCE [LARGE SCALE GENOMIC DNA]</scope>
</reference>
<dbReference type="InterPro" id="IPR036770">
    <property type="entry name" value="Ankyrin_rpt-contain_sf"/>
</dbReference>
<evidence type="ECO:0000256" key="4">
    <source>
        <dbReference type="SAM" id="MobiDB-lite"/>
    </source>
</evidence>
<proteinExistence type="predicted"/>
<accession>A0A673AKV0</accession>
<evidence type="ECO:0000256" key="3">
    <source>
        <dbReference type="PROSITE-ProRule" id="PRU00023"/>
    </source>
</evidence>
<dbReference type="AlphaFoldDB" id="A0A673AKV0"/>
<dbReference type="GO" id="GO:0070531">
    <property type="term" value="C:BRCA1-A complex"/>
    <property type="evidence" value="ECO:0007669"/>
    <property type="project" value="TreeGrafter"/>
</dbReference>
<feature type="repeat" description="ANK" evidence="3">
    <location>
        <begin position="142"/>
        <end position="174"/>
    </location>
</feature>
<feature type="compositionally biased region" description="Basic and acidic residues" evidence="4">
    <location>
        <begin position="1"/>
        <end position="22"/>
    </location>
</feature>
<dbReference type="InterPro" id="IPR002110">
    <property type="entry name" value="Ankyrin_rpt"/>
</dbReference>
<keyword evidence="2 3" id="KW-0040">ANK repeat</keyword>
<dbReference type="PANTHER" id="PTHR24171">
    <property type="entry name" value="ANKYRIN REPEAT DOMAIN-CONTAINING PROTEIN 39-RELATED"/>
    <property type="match status" value="1"/>
</dbReference>
<dbReference type="Gene3D" id="1.25.40.20">
    <property type="entry name" value="Ankyrin repeat-containing domain"/>
    <property type="match status" value="2"/>
</dbReference>
<dbReference type="SUPFAM" id="SSF48403">
    <property type="entry name" value="Ankyrin repeat"/>
    <property type="match status" value="1"/>
</dbReference>
<dbReference type="InParanoid" id="A0A673AKV0"/>
<feature type="repeat" description="ANK" evidence="3">
    <location>
        <begin position="109"/>
        <end position="141"/>
    </location>
</feature>
<evidence type="ECO:0000256" key="1">
    <source>
        <dbReference type="ARBA" id="ARBA00022737"/>
    </source>
</evidence>
<dbReference type="GO" id="GO:0031436">
    <property type="term" value="C:BRCA1-BARD1 complex"/>
    <property type="evidence" value="ECO:0007669"/>
    <property type="project" value="TreeGrafter"/>
</dbReference>
<keyword evidence="1" id="KW-0677">Repeat</keyword>
<organism evidence="5 6">
    <name type="scientific">Sphaeramia orbicularis</name>
    <name type="common">orbiculate cardinalfish</name>
    <dbReference type="NCBI Taxonomy" id="375764"/>
    <lineage>
        <taxon>Eukaryota</taxon>
        <taxon>Metazoa</taxon>
        <taxon>Chordata</taxon>
        <taxon>Craniata</taxon>
        <taxon>Vertebrata</taxon>
        <taxon>Euteleostomi</taxon>
        <taxon>Actinopterygii</taxon>
        <taxon>Neopterygii</taxon>
        <taxon>Teleostei</taxon>
        <taxon>Neoteleostei</taxon>
        <taxon>Acanthomorphata</taxon>
        <taxon>Gobiaria</taxon>
        <taxon>Kurtiformes</taxon>
        <taxon>Apogonoidei</taxon>
        <taxon>Apogonidae</taxon>
        <taxon>Apogoninae</taxon>
        <taxon>Sphaeramia</taxon>
    </lineage>
</organism>
<feature type="region of interest" description="Disordered" evidence="4">
    <location>
        <begin position="1"/>
        <end position="23"/>
    </location>
</feature>
<evidence type="ECO:0000256" key="2">
    <source>
        <dbReference type="ARBA" id="ARBA00023043"/>
    </source>
</evidence>
<sequence length="243" mass="26541">MPSTEHNIRINGDKSLQKEEQMRNTSPALRFGLLNGVGNITELCKRQTKTNKTYSSSAVSDATPVVSLIIQKVGHVGLTEFMNASSQGDLKVIDQYLSDGGNPDVHDELKRTALHLASMEGNSAVVQMLLDRGADINFKDRLGSRALHWACRGGNLEVVKVLKSHGADLDVGDKLYSTPLHVATRTGHAIIVEYLLSCGVKINSRDREGDTALHDAVRLNRYKIVKMLIVAGADTTMQNHVSL</sequence>
<dbReference type="Ensembl" id="ENSSORT00005030828.1">
    <property type="protein sequence ID" value="ENSSORP00005029986.1"/>
    <property type="gene ID" value="ENSSORG00005014322.1"/>
</dbReference>
<evidence type="ECO:0000313" key="5">
    <source>
        <dbReference type="Ensembl" id="ENSSORP00005029986.1"/>
    </source>
</evidence>
<name>A0A673AKV0_9TELE</name>
<dbReference type="PRINTS" id="PR01415">
    <property type="entry name" value="ANKYRIN"/>
</dbReference>
<reference evidence="5" key="3">
    <citation type="submission" date="2025-09" db="UniProtKB">
        <authorList>
            <consortium name="Ensembl"/>
        </authorList>
    </citation>
    <scope>IDENTIFICATION</scope>
</reference>